<feature type="compositionally biased region" description="Polar residues" evidence="1">
    <location>
        <begin position="96"/>
        <end position="107"/>
    </location>
</feature>
<dbReference type="EMBL" id="CP144537">
    <property type="protein sequence ID" value="WWC63917.1"/>
    <property type="molecule type" value="Genomic_DNA"/>
</dbReference>
<name>A0AAJ8KUS2_9TREE</name>
<dbReference type="Proteomes" id="UP000078595">
    <property type="component" value="Chromosome 8"/>
</dbReference>
<gene>
    <name evidence="2" type="ORF">I303_106522</name>
</gene>
<feature type="compositionally biased region" description="Polar residues" evidence="1">
    <location>
        <begin position="939"/>
        <end position="954"/>
    </location>
</feature>
<feature type="region of interest" description="Disordered" evidence="1">
    <location>
        <begin position="25"/>
        <end position="68"/>
    </location>
</feature>
<dbReference type="RefSeq" id="XP_018259292.2">
    <property type="nucleotide sequence ID" value="XM_018411480.2"/>
</dbReference>
<feature type="region of interest" description="Disordered" evidence="1">
    <location>
        <begin position="123"/>
        <end position="258"/>
    </location>
</feature>
<feature type="region of interest" description="Disordered" evidence="1">
    <location>
        <begin position="403"/>
        <end position="545"/>
    </location>
</feature>
<dbReference type="KEGG" id="kdj:28971919"/>
<proteinExistence type="predicted"/>
<feature type="compositionally biased region" description="Pro residues" evidence="1">
    <location>
        <begin position="224"/>
        <end position="238"/>
    </location>
</feature>
<feature type="compositionally biased region" description="Basic and acidic residues" evidence="1">
    <location>
        <begin position="49"/>
        <end position="65"/>
    </location>
</feature>
<dbReference type="GeneID" id="28971919"/>
<feature type="compositionally biased region" description="Polar residues" evidence="1">
    <location>
        <begin position="209"/>
        <end position="220"/>
    </location>
</feature>
<feature type="region of interest" description="Disordered" evidence="1">
    <location>
        <begin position="665"/>
        <end position="711"/>
    </location>
</feature>
<feature type="compositionally biased region" description="Polar residues" evidence="1">
    <location>
        <begin position="1091"/>
        <end position="1106"/>
    </location>
</feature>
<feature type="compositionally biased region" description="Low complexity" evidence="1">
    <location>
        <begin position="532"/>
        <end position="545"/>
    </location>
</feature>
<evidence type="ECO:0000313" key="3">
    <source>
        <dbReference type="Proteomes" id="UP000078595"/>
    </source>
</evidence>
<feature type="region of interest" description="Disordered" evidence="1">
    <location>
        <begin position="981"/>
        <end position="1106"/>
    </location>
</feature>
<feature type="compositionally biased region" description="Polar residues" evidence="1">
    <location>
        <begin position="816"/>
        <end position="840"/>
    </location>
</feature>
<reference evidence="2" key="1">
    <citation type="submission" date="2013-07" db="EMBL/GenBank/DDBJ databases">
        <authorList>
            <consortium name="The Broad Institute Genome Sequencing Platform"/>
            <person name="Cuomo C."/>
            <person name="Litvintseva A."/>
            <person name="Chen Y."/>
            <person name="Heitman J."/>
            <person name="Sun S."/>
            <person name="Springer D."/>
            <person name="Dromer F."/>
            <person name="Young S.K."/>
            <person name="Zeng Q."/>
            <person name="Gargeya S."/>
            <person name="Fitzgerald M."/>
            <person name="Abouelleil A."/>
            <person name="Alvarado L."/>
            <person name="Berlin A.M."/>
            <person name="Chapman S.B."/>
            <person name="Dewar J."/>
            <person name="Goldberg J."/>
            <person name="Griggs A."/>
            <person name="Gujja S."/>
            <person name="Hansen M."/>
            <person name="Howarth C."/>
            <person name="Imamovic A."/>
            <person name="Larimer J."/>
            <person name="McCowan C."/>
            <person name="Murphy C."/>
            <person name="Pearson M."/>
            <person name="Priest M."/>
            <person name="Roberts A."/>
            <person name="Saif S."/>
            <person name="Shea T."/>
            <person name="Sykes S."/>
            <person name="Wortman J."/>
            <person name="Nusbaum C."/>
            <person name="Birren B."/>
        </authorList>
    </citation>
    <scope>NUCLEOTIDE SEQUENCE</scope>
    <source>
        <strain evidence="2">CBS 10117</strain>
    </source>
</reference>
<feature type="compositionally biased region" description="Polar residues" evidence="1">
    <location>
        <begin position="1013"/>
        <end position="1063"/>
    </location>
</feature>
<feature type="region of interest" description="Disordered" evidence="1">
    <location>
        <begin position="89"/>
        <end position="110"/>
    </location>
</feature>
<sequence>MSLIMSIPYIILTYDPPSSPISFIGLNKKLPDHPPHQHYPSAVSHRSTPPKESKSSGGERADKTPSARAKVLPWVQGVHVAEDAVPDGMFGPYPSRPQSMAEPTQSRHPFAYPSIPTLPFAALGAGNRSADNDAQDYVKSQRPESEVLSRGAGMRAMAKPHNTTGNAGDGEETPGGMSSIGMGTFGLEGQSALGPAGIPLPKSKYTGATGVTGSPKKSQYTTRKPPPTDPLPPDPPTTKPESDGPEVVAQPHEHKPHHEYPFSHVEAQAKLVQAMEQARAAALAQLEAAQRNSAIEMEQEMLAALENHTVHDREKGPRQTYDTMDSGPSFGHLLHQNGIPLSARQSAQVPQGSANQADFFRIPFGVPLGMNVPRPLLVMRDSAGAGLGLGLSPDLLEILEQDQGISPRGPEDRSAFVETVEDEEASGIPSDVRTATPSKGPTPSPQANRTTGQSAARSESGVFGAHPAAPRSTAQTRAPASARAPTEHVKSPSVAPSAVRSRAPTKAPTKAPTVVSAVPAFPKAPSVAPTVRSQARSAAPRSQAPKPVLQETLMEYPDGHTIYSQVRTKKTPTIIPNTVHDHDENEIEYEYEMSHHGSVAPTTISNVKKLVAESRFHDETLCQLLDAARLNLIGEAAKKALQRAARARVIELRELRERGAIEEGLREPVIPEEPQPKSTQSTPKKEKRSKSRDRSRKKSASEKAETVAITQDPPAWAQDIMGRLAAFDAEFTALEQQKHDIENMGQNRPATQHSQTTHEIPSQYLNELIFNDMPSSGFTHGINMPQGLTQSILYPEHNSRPPMPGPANMKATTHYTHPAQSSHGMDQPTRANGTGYSQHAPTAMPSHRTQYAPTAVPSHHASQAPTQYTQRAPTVAASQHTQQPPSQARNGAGTNVNPADIPTWGSEVELPQVSNDHLPTGPTINILAPTESGLGPNGRPSTRAPSPSVHTQARSRGPSRAGTHQPGPDHVEVTIIHEQPLPEAAMPDPNEREVPAPPSESLRSHRPTPPSKSTPMDANTVHTARVTTAPSQAAQTAFPQSHTAHSAQHSQAGTMPYNTNAQSHVGHDQFPVQSAYIGTPDAYPPTLTKPVPSSQVAPTKPATTTVQQSTIHMRPHNVMMSPPKHAGTPPRRDMIHIIDPLLPQMRGWQPWDMLTQRLYSWALIAEEKSFVRALEEVSLGRQVEEFPLSIFLMMTYKRLIRRNLSENPPIPSDKLFVPPNIASAINVAVHARRYHDAKEILLELWNSLGSDEPPRVIISLAPLGNDLDQWAAHRYDLVTRHLTSYRVSHLEDMQIDGRSFWWWAAIGQAWPQLQIPSMDTLEQSGKQRIINERRPPEHRHDNSLYAANISRNLLLGYRPERQQDLTKLRELVWAEVKRLLGKKRHGKLVVEPESPEHLYDA</sequence>
<evidence type="ECO:0000256" key="1">
    <source>
        <dbReference type="SAM" id="MobiDB-lite"/>
    </source>
</evidence>
<feature type="compositionally biased region" description="Polar residues" evidence="1">
    <location>
        <begin position="433"/>
        <end position="457"/>
    </location>
</feature>
<feature type="region of interest" description="Disordered" evidence="1">
    <location>
        <begin position="816"/>
        <end position="969"/>
    </location>
</feature>
<keyword evidence="3" id="KW-1185">Reference proteome</keyword>
<feature type="compositionally biased region" description="Polar residues" evidence="1">
    <location>
        <begin position="860"/>
        <end position="897"/>
    </location>
</feature>
<organism evidence="2 3">
    <name type="scientific">Kwoniella dejecticola CBS 10117</name>
    <dbReference type="NCBI Taxonomy" id="1296121"/>
    <lineage>
        <taxon>Eukaryota</taxon>
        <taxon>Fungi</taxon>
        <taxon>Dikarya</taxon>
        <taxon>Basidiomycota</taxon>
        <taxon>Agaricomycotina</taxon>
        <taxon>Tremellomycetes</taxon>
        <taxon>Tremellales</taxon>
        <taxon>Cryptococcaceae</taxon>
        <taxon>Kwoniella</taxon>
    </lineage>
</organism>
<feature type="compositionally biased region" description="Basic residues" evidence="1">
    <location>
        <begin position="685"/>
        <end position="698"/>
    </location>
</feature>
<reference evidence="2" key="2">
    <citation type="submission" date="2024-02" db="EMBL/GenBank/DDBJ databases">
        <title>Comparative genomics of Cryptococcus and Kwoniella reveals pathogenesis evolution and contrasting modes of karyotype evolution via chromosome fusion or intercentromeric recombination.</title>
        <authorList>
            <person name="Coelho M.A."/>
            <person name="David-Palma M."/>
            <person name="Shea T."/>
            <person name="Bowers K."/>
            <person name="McGinley-Smith S."/>
            <person name="Mohammad A.W."/>
            <person name="Gnirke A."/>
            <person name="Yurkov A.M."/>
            <person name="Nowrousian M."/>
            <person name="Sun S."/>
            <person name="Cuomo C.A."/>
            <person name="Heitman J."/>
        </authorList>
    </citation>
    <scope>NUCLEOTIDE SEQUENCE</scope>
    <source>
        <strain evidence="2">CBS 10117</strain>
    </source>
</reference>
<protein>
    <submittedName>
        <fullName evidence="2">Uncharacterized protein</fullName>
    </submittedName>
</protein>
<evidence type="ECO:0000313" key="2">
    <source>
        <dbReference type="EMBL" id="WWC63917.1"/>
    </source>
</evidence>
<accession>A0AAJ8KUS2</accession>